<evidence type="ECO:0000313" key="18">
    <source>
        <dbReference type="EMBL" id="GFM35740.1"/>
    </source>
</evidence>
<dbReference type="SMART" id="SM00388">
    <property type="entry name" value="HisKA"/>
    <property type="match status" value="1"/>
</dbReference>
<dbReference type="CDD" id="cd16922">
    <property type="entry name" value="HATPase_EvgS-ArcB-TorS-like"/>
    <property type="match status" value="1"/>
</dbReference>
<evidence type="ECO:0000256" key="1">
    <source>
        <dbReference type="ARBA" id="ARBA00000085"/>
    </source>
</evidence>
<comment type="caution">
    <text evidence="12">Lacks conserved residue(s) required for the propagation of feature annotation.</text>
</comment>
<keyword evidence="14" id="KW-0472">Membrane</keyword>
<evidence type="ECO:0000259" key="16">
    <source>
        <dbReference type="PROSITE" id="PS50110"/>
    </source>
</evidence>
<dbReference type="FunFam" id="1.10.287.130:FF:000002">
    <property type="entry name" value="Two-component osmosensing histidine kinase"/>
    <property type="match status" value="1"/>
</dbReference>
<dbReference type="InterPro" id="IPR011006">
    <property type="entry name" value="CheY-like_superfamily"/>
</dbReference>
<dbReference type="SUPFAM" id="SSF55874">
    <property type="entry name" value="ATPase domain of HSP90 chaperone/DNA topoisomerase II/histidine kinase"/>
    <property type="match status" value="1"/>
</dbReference>
<dbReference type="InterPro" id="IPR003661">
    <property type="entry name" value="HisK_dim/P_dom"/>
</dbReference>
<dbReference type="CDD" id="cd00082">
    <property type="entry name" value="HisKA"/>
    <property type="match status" value="1"/>
</dbReference>
<organism evidence="18 19">
    <name type="scientific">Desulfovibrio psychrotolerans</name>
    <dbReference type="NCBI Taxonomy" id="415242"/>
    <lineage>
        <taxon>Bacteria</taxon>
        <taxon>Pseudomonadati</taxon>
        <taxon>Thermodesulfobacteriota</taxon>
        <taxon>Desulfovibrionia</taxon>
        <taxon>Desulfovibrionales</taxon>
        <taxon>Desulfovibrionaceae</taxon>
        <taxon>Desulfovibrio</taxon>
    </lineage>
</organism>
<comment type="subcellular location">
    <subcellularLocation>
        <location evidence="2">Membrane</location>
    </subcellularLocation>
</comment>
<evidence type="ECO:0000259" key="15">
    <source>
        <dbReference type="PROSITE" id="PS50109"/>
    </source>
</evidence>
<evidence type="ECO:0000256" key="13">
    <source>
        <dbReference type="SAM" id="Coils"/>
    </source>
</evidence>
<dbReference type="PANTHER" id="PTHR45339">
    <property type="entry name" value="HYBRID SIGNAL TRANSDUCTION HISTIDINE KINASE J"/>
    <property type="match status" value="1"/>
</dbReference>
<dbReference type="Pfam" id="PF00072">
    <property type="entry name" value="Response_reg"/>
    <property type="match status" value="1"/>
</dbReference>
<keyword evidence="5" id="KW-0808">Transferase</keyword>
<dbReference type="CDD" id="cd17546">
    <property type="entry name" value="REC_hyHK_CKI1_RcsC-like"/>
    <property type="match status" value="1"/>
</dbReference>
<dbReference type="InterPro" id="IPR036097">
    <property type="entry name" value="HisK_dim/P_sf"/>
</dbReference>
<evidence type="ECO:0000313" key="19">
    <source>
        <dbReference type="Proteomes" id="UP000503820"/>
    </source>
</evidence>
<feature type="domain" description="Response regulatory" evidence="16">
    <location>
        <begin position="564"/>
        <end position="680"/>
    </location>
</feature>
<keyword evidence="9" id="KW-0902">Two-component regulatory system</keyword>
<sequence length="819" mass="91391">MAENSRSPFFVPLHDSVATLLLRKVFVVYVIVTCILTSLQLFNAYLNSRDKVIRSIYSMEIIVRDGLAAAIYNVDEEQVHTIVRGMLESPVVVGVRVETEFQGIFEVRNTETSLPLTTPAFGRDGELLHVEGGGGREGLFWFTTPVIYTEYGGEPYTIGALTVFSSHGVVLSEVWQEFVIIFVNAVLKTAALWIIFLWFARRLLSKPLEELTQATTHVSLDTLEHVRVRVNTHGRNELTVLCDAFNAMLSNLLVMRKESERLARSLTEASRQIEEYSWTLEDKVDERTRQLDEKNDELKHVIENLQKAKEQAEAATRSKSQFLATMSHEIRTPMNVILGMAELLEEGELGREQRDNLKVLRFAGAGLLDIINDILDISKVEAGQLSMENIDFDLHEVVDKVVRAMAVRAHEKGLEIAWRIAPHVPGKLVGDPTRLRQVLMNLVGNAIKFTDEGEVLLEVEPNPDTFDSGNLLFSVRDTGMGVPRHLHDRIFDTFSQADSSITRKFGGTGLGLSICRQLVTLMGGRIRVESDGVKGAVFSFTAMFGVRHAPLARKEHSLTVAGRRLLVVEPHDFSRTFMREHLEAMGASVETLSDPVLAPELVRRLFSRGWAVDAAVTVLPFEGAREYLAALAEEGVPRCIILRTIVNSAKDPVIPADMLVSRIIKPVAPESLESALCDVFDASSEQINEPEQGETITRPLRILLVDDSPNNRMVVELFLRRTPHELVMAENGQQGVQLFGREHFDVVLMDIEMPVMDGLTATRRIREMEAERGLPPVPVVALTAHALDEERAKAFDAGCTGFLTKPLNKSVLLKEISVI</sequence>
<evidence type="ECO:0000256" key="12">
    <source>
        <dbReference type="PROSITE-ProRule" id="PRU00169"/>
    </source>
</evidence>
<dbReference type="GO" id="GO:0000155">
    <property type="term" value="F:phosphorelay sensor kinase activity"/>
    <property type="evidence" value="ECO:0007669"/>
    <property type="project" value="InterPro"/>
</dbReference>
<keyword evidence="6" id="KW-0547">Nucleotide-binding</keyword>
<keyword evidence="8" id="KW-0067">ATP-binding</keyword>
<dbReference type="InterPro" id="IPR001789">
    <property type="entry name" value="Sig_transdc_resp-reg_receiver"/>
</dbReference>
<dbReference type="PROSITE" id="PS50885">
    <property type="entry name" value="HAMP"/>
    <property type="match status" value="1"/>
</dbReference>
<dbReference type="Proteomes" id="UP000503820">
    <property type="component" value="Unassembled WGS sequence"/>
</dbReference>
<comment type="subunit">
    <text evidence="10">At low DSF concentrations, interacts with RpfF.</text>
</comment>
<evidence type="ECO:0000256" key="10">
    <source>
        <dbReference type="ARBA" id="ARBA00064003"/>
    </source>
</evidence>
<dbReference type="InterPro" id="IPR005467">
    <property type="entry name" value="His_kinase_dom"/>
</dbReference>
<evidence type="ECO:0000256" key="14">
    <source>
        <dbReference type="SAM" id="Phobius"/>
    </source>
</evidence>
<evidence type="ECO:0000256" key="7">
    <source>
        <dbReference type="ARBA" id="ARBA00022777"/>
    </source>
</evidence>
<feature type="transmembrane region" description="Helical" evidence="14">
    <location>
        <begin position="178"/>
        <end position="200"/>
    </location>
</feature>
<dbReference type="SMART" id="SM00387">
    <property type="entry name" value="HATPase_c"/>
    <property type="match status" value="1"/>
</dbReference>
<feature type="domain" description="Histidine kinase" evidence="15">
    <location>
        <begin position="325"/>
        <end position="546"/>
    </location>
</feature>
<dbReference type="Pfam" id="PF00512">
    <property type="entry name" value="HisKA"/>
    <property type="match status" value="1"/>
</dbReference>
<dbReference type="InterPro" id="IPR003594">
    <property type="entry name" value="HATPase_dom"/>
</dbReference>
<dbReference type="AlphaFoldDB" id="A0A7J0BQ11"/>
<proteinExistence type="predicted"/>
<evidence type="ECO:0000256" key="8">
    <source>
        <dbReference type="ARBA" id="ARBA00022840"/>
    </source>
</evidence>
<feature type="domain" description="Response regulatory" evidence="16">
    <location>
        <begin position="701"/>
        <end position="819"/>
    </location>
</feature>
<feature type="modified residue" description="4-aspartylphosphate" evidence="12">
    <location>
        <position position="750"/>
    </location>
</feature>
<dbReference type="Gene3D" id="3.40.50.2300">
    <property type="match status" value="1"/>
</dbReference>
<dbReference type="InterPro" id="IPR004358">
    <property type="entry name" value="Sig_transdc_His_kin-like_C"/>
</dbReference>
<keyword evidence="14" id="KW-0812">Transmembrane</keyword>
<keyword evidence="13" id="KW-0175">Coiled coil</keyword>
<dbReference type="Gene3D" id="1.10.287.130">
    <property type="match status" value="1"/>
</dbReference>
<keyword evidence="4 12" id="KW-0597">Phosphoprotein</keyword>
<keyword evidence="19" id="KW-1185">Reference proteome</keyword>
<feature type="transmembrane region" description="Helical" evidence="14">
    <location>
        <begin position="26"/>
        <end position="46"/>
    </location>
</feature>
<dbReference type="Pfam" id="PF02518">
    <property type="entry name" value="HATPase_c"/>
    <property type="match status" value="1"/>
</dbReference>
<keyword evidence="14" id="KW-1133">Transmembrane helix</keyword>
<evidence type="ECO:0000259" key="17">
    <source>
        <dbReference type="PROSITE" id="PS50885"/>
    </source>
</evidence>
<keyword evidence="7" id="KW-0418">Kinase</keyword>
<dbReference type="CDD" id="cd06225">
    <property type="entry name" value="HAMP"/>
    <property type="match status" value="1"/>
</dbReference>
<feature type="coiled-coil region" evidence="13">
    <location>
        <begin position="284"/>
        <end position="325"/>
    </location>
</feature>
<comment type="catalytic activity">
    <reaction evidence="1">
        <text>ATP + protein L-histidine = ADP + protein N-phospho-L-histidine.</text>
        <dbReference type="EC" id="2.7.13.3"/>
    </reaction>
</comment>
<evidence type="ECO:0000256" key="6">
    <source>
        <dbReference type="ARBA" id="ARBA00022741"/>
    </source>
</evidence>
<protein>
    <recommendedName>
        <fullName evidence="11">Sensory/regulatory protein RpfC</fullName>
        <ecNumber evidence="3">2.7.13.3</ecNumber>
    </recommendedName>
</protein>
<evidence type="ECO:0000256" key="2">
    <source>
        <dbReference type="ARBA" id="ARBA00004370"/>
    </source>
</evidence>
<gene>
    <name evidence="18" type="ORF">DSM19430T_04240</name>
</gene>
<dbReference type="GO" id="GO:0005524">
    <property type="term" value="F:ATP binding"/>
    <property type="evidence" value="ECO:0007669"/>
    <property type="project" value="UniProtKB-KW"/>
</dbReference>
<dbReference type="Pfam" id="PF00672">
    <property type="entry name" value="HAMP"/>
    <property type="match status" value="1"/>
</dbReference>
<comment type="caution">
    <text evidence="18">The sequence shown here is derived from an EMBL/GenBank/DDBJ whole genome shotgun (WGS) entry which is preliminary data.</text>
</comment>
<dbReference type="PROSITE" id="PS50109">
    <property type="entry name" value="HIS_KIN"/>
    <property type="match status" value="1"/>
</dbReference>
<dbReference type="SUPFAM" id="SSF47384">
    <property type="entry name" value="Homodimeric domain of signal transducing histidine kinase"/>
    <property type="match status" value="1"/>
</dbReference>
<dbReference type="PROSITE" id="PS50110">
    <property type="entry name" value="RESPONSE_REGULATORY"/>
    <property type="match status" value="2"/>
</dbReference>
<reference evidence="18 19" key="1">
    <citation type="submission" date="2020-05" db="EMBL/GenBank/DDBJ databases">
        <title>Draft genome sequence of Desulfovibrio psychrotolerans JS1T.</title>
        <authorList>
            <person name="Ueno A."/>
            <person name="Tamazawa S."/>
            <person name="Tamamura S."/>
            <person name="Murakami T."/>
            <person name="Kiyama T."/>
            <person name="Inomata H."/>
            <person name="Amano Y."/>
            <person name="Miyakawa K."/>
            <person name="Tamaki H."/>
            <person name="Naganuma T."/>
            <person name="Kaneko K."/>
        </authorList>
    </citation>
    <scope>NUCLEOTIDE SEQUENCE [LARGE SCALE GENOMIC DNA]</scope>
    <source>
        <strain evidence="18 19">JS1</strain>
    </source>
</reference>
<dbReference type="GO" id="GO:0016020">
    <property type="term" value="C:membrane"/>
    <property type="evidence" value="ECO:0007669"/>
    <property type="project" value="UniProtKB-SubCell"/>
</dbReference>
<dbReference type="SUPFAM" id="SSF52172">
    <property type="entry name" value="CheY-like"/>
    <property type="match status" value="2"/>
</dbReference>
<dbReference type="PANTHER" id="PTHR45339:SF1">
    <property type="entry name" value="HYBRID SIGNAL TRANSDUCTION HISTIDINE KINASE J"/>
    <property type="match status" value="1"/>
</dbReference>
<evidence type="ECO:0000256" key="9">
    <source>
        <dbReference type="ARBA" id="ARBA00023012"/>
    </source>
</evidence>
<name>A0A7J0BQ11_9BACT</name>
<dbReference type="Gene3D" id="3.30.565.10">
    <property type="entry name" value="Histidine kinase-like ATPase, C-terminal domain"/>
    <property type="match status" value="1"/>
</dbReference>
<evidence type="ECO:0000256" key="11">
    <source>
        <dbReference type="ARBA" id="ARBA00068150"/>
    </source>
</evidence>
<dbReference type="InterPro" id="IPR036890">
    <property type="entry name" value="HATPase_C_sf"/>
</dbReference>
<dbReference type="EC" id="2.7.13.3" evidence="3"/>
<evidence type="ECO:0000256" key="4">
    <source>
        <dbReference type="ARBA" id="ARBA00022553"/>
    </source>
</evidence>
<dbReference type="PRINTS" id="PR00344">
    <property type="entry name" value="BCTRLSENSOR"/>
</dbReference>
<dbReference type="InterPro" id="IPR003660">
    <property type="entry name" value="HAMP_dom"/>
</dbReference>
<feature type="domain" description="HAMP" evidence="17">
    <location>
        <begin position="202"/>
        <end position="257"/>
    </location>
</feature>
<evidence type="ECO:0000256" key="3">
    <source>
        <dbReference type="ARBA" id="ARBA00012438"/>
    </source>
</evidence>
<dbReference type="Gene3D" id="6.10.340.10">
    <property type="match status" value="1"/>
</dbReference>
<evidence type="ECO:0000256" key="5">
    <source>
        <dbReference type="ARBA" id="ARBA00022679"/>
    </source>
</evidence>
<dbReference type="EMBL" id="BLVP01000001">
    <property type="protein sequence ID" value="GFM35740.1"/>
    <property type="molecule type" value="Genomic_DNA"/>
</dbReference>
<accession>A0A7J0BQ11</accession>
<dbReference type="SMART" id="SM00448">
    <property type="entry name" value="REC"/>
    <property type="match status" value="1"/>
</dbReference>
<dbReference type="SMART" id="SM00304">
    <property type="entry name" value="HAMP"/>
    <property type="match status" value="1"/>
</dbReference>
<dbReference type="FunFam" id="3.30.565.10:FF:000010">
    <property type="entry name" value="Sensor histidine kinase RcsC"/>
    <property type="match status" value="1"/>
</dbReference>
<dbReference type="RefSeq" id="WP_174408420.1">
    <property type="nucleotide sequence ID" value="NZ_BLVP01000001.1"/>
</dbReference>